<dbReference type="GO" id="GO:0120147">
    <property type="term" value="F:formylglycine-generating oxidase activity"/>
    <property type="evidence" value="ECO:0007669"/>
    <property type="project" value="TreeGrafter"/>
</dbReference>
<dbReference type="InterPro" id="IPR009003">
    <property type="entry name" value="Peptidase_S1_PA"/>
</dbReference>
<evidence type="ECO:0000313" key="3">
    <source>
        <dbReference type="Proteomes" id="UP001302719"/>
    </source>
</evidence>
<dbReference type="InterPro" id="IPR051043">
    <property type="entry name" value="Sulfatase_Mod_Factor_Kinase"/>
</dbReference>
<dbReference type="KEGG" id="nall:PP769_10870"/>
<protein>
    <submittedName>
        <fullName evidence="2">SUMF1/EgtB/PvdO family nonheme iron enzyme</fullName>
    </submittedName>
</protein>
<dbReference type="AlphaFoldDB" id="A0AA96G6Y2"/>
<reference evidence="2 3" key="1">
    <citation type="submission" date="2023-01" db="EMBL/GenBank/DDBJ databases">
        <title>Cultivation and genomic characterization of new, ubiquitous marine nitrite-oxidizing bacteria from the Nitrospirales.</title>
        <authorList>
            <person name="Mueller A.J."/>
            <person name="Daebeler A."/>
            <person name="Herbold C.W."/>
            <person name="Kirkegaard R.H."/>
            <person name="Daims H."/>
        </authorList>
    </citation>
    <scope>NUCLEOTIDE SEQUENCE [LARGE SCALE GENOMIC DNA]</scope>
    <source>
        <strain evidence="2 3">VA</strain>
    </source>
</reference>
<sequence>MSLSFFLLFPGVVCVAEAAEIEEFKKGVVKITAIVNGQPNVGTGFIVKLDRNAAYIVTAAHVISGDSKPQVWFFPLPHQSFASQVLGIDGTNENGLATLRVSDTLPDGLVALPLDQTTQASGGEPITFIGFPPNLAPWTVSTGNISGSKGPYLMFQALVEEGHSGGPLLLNGKVIGVVTDAQGRLGYAVSTPVLSIALKGWHVEPSGSDSLSREISGADGAPMVRIPAGQFETNLESRSGTGDITEGSRYTVYVEEFFIDKNEVTIERYGKFLQVTGRTSPEYWDHINMSRDANRPVVGVTWPEAKAYCHWATKRLPTEDEWEKSARGTDGRMYPWGNEPPTSQYTNFATFGDFDVSKLSPVGTFEKDRSPYGVYDLAGNVSEWTADTWDELRNPDRDANETVAGSQKVIRGGAWNAKDEYLRAALRSSALPTHTDGGLGFRCAQNPGTPP</sequence>
<accession>A0AA96G6Y2</accession>
<dbReference type="Pfam" id="PF13365">
    <property type="entry name" value="Trypsin_2"/>
    <property type="match status" value="1"/>
</dbReference>
<dbReference type="Gene3D" id="2.40.10.10">
    <property type="entry name" value="Trypsin-like serine proteases"/>
    <property type="match status" value="2"/>
</dbReference>
<keyword evidence="3" id="KW-1185">Reference proteome</keyword>
<dbReference type="RefSeq" id="WP_312640075.1">
    <property type="nucleotide sequence ID" value="NZ_CP116967.1"/>
</dbReference>
<dbReference type="InterPro" id="IPR016187">
    <property type="entry name" value="CTDL_fold"/>
</dbReference>
<dbReference type="Gene3D" id="3.90.1580.10">
    <property type="entry name" value="paralog of FGE (formylglycine-generating enzyme)"/>
    <property type="match status" value="1"/>
</dbReference>
<proteinExistence type="predicted"/>
<dbReference type="SUPFAM" id="SSF56436">
    <property type="entry name" value="C-type lectin-like"/>
    <property type="match status" value="1"/>
</dbReference>
<feature type="domain" description="Sulfatase-modifying factor enzyme-like" evidence="1">
    <location>
        <begin position="222"/>
        <end position="444"/>
    </location>
</feature>
<evidence type="ECO:0000259" key="1">
    <source>
        <dbReference type="Pfam" id="PF03781"/>
    </source>
</evidence>
<dbReference type="SUPFAM" id="SSF50494">
    <property type="entry name" value="Trypsin-like serine proteases"/>
    <property type="match status" value="1"/>
</dbReference>
<dbReference type="PANTHER" id="PTHR23150">
    <property type="entry name" value="SULFATASE MODIFYING FACTOR 1, 2"/>
    <property type="match status" value="1"/>
</dbReference>
<organism evidence="2 3">
    <name type="scientific">Candidatus Nitrospira allomarina</name>
    <dbReference type="NCBI Taxonomy" id="3020900"/>
    <lineage>
        <taxon>Bacteria</taxon>
        <taxon>Pseudomonadati</taxon>
        <taxon>Nitrospirota</taxon>
        <taxon>Nitrospiria</taxon>
        <taxon>Nitrospirales</taxon>
        <taxon>Nitrospiraceae</taxon>
        <taxon>Nitrospira</taxon>
    </lineage>
</organism>
<dbReference type="EMBL" id="CP116967">
    <property type="protein sequence ID" value="WNM56484.1"/>
    <property type="molecule type" value="Genomic_DNA"/>
</dbReference>
<dbReference type="InterPro" id="IPR042095">
    <property type="entry name" value="SUMF_sf"/>
</dbReference>
<evidence type="ECO:0000313" key="2">
    <source>
        <dbReference type="EMBL" id="WNM56484.1"/>
    </source>
</evidence>
<dbReference type="InterPro" id="IPR005532">
    <property type="entry name" value="SUMF_dom"/>
</dbReference>
<dbReference type="Proteomes" id="UP001302719">
    <property type="component" value="Chromosome"/>
</dbReference>
<name>A0AA96G6Y2_9BACT</name>
<dbReference type="Pfam" id="PF03781">
    <property type="entry name" value="FGE-sulfatase"/>
    <property type="match status" value="1"/>
</dbReference>
<dbReference type="InterPro" id="IPR043504">
    <property type="entry name" value="Peptidase_S1_PA_chymotrypsin"/>
</dbReference>
<gene>
    <name evidence="2" type="ORF">PP769_10870</name>
</gene>
<dbReference type="PANTHER" id="PTHR23150:SF19">
    <property type="entry name" value="FORMYLGLYCINE-GENERATING ENZYME"/>
    <property type="match status" value="1"/>
</dbReference>